<evidence type="ECO:0000313" key="6">
    <source>
        <dbReference type="EMBL" id="EFH66574.1"/>
    </source>
</evidence>
<gene>
    <name evidence="6" type="ORF">ARALYDRAFT_335160</name>
</gene>
<dbReference type="InterPro" id="IPR002423">
    <property type="entry name" value="Cpn60/GroEL/TCP-1"/>
</dbReference>
<keyword evidence="2" id="KW-0547">Nucleotide-binding</keyword>
<dbReference type="Gramene" id="fgenesh1_pg.C_scaffold_1001725">
    <property type="protein sequence ID" value="fgenesh1_pg.C_scaffold_1001725"/>
    <property type="gene ID" value="fgenesh1_pg.C_scaffold_1001725"/>
</dbReference>
<organism evidence="7">
    <name type="scientific">Arabidopsis lyrata subsp. lyrata</name>
    <name type="common">Lyre-leaved rock-cress</name>
    <dbReference type="NCBI Taxonomy" id="81972"/>
    <lineage>
        <taxon>Eukaryota</taxon>
        <taxon>Viridiplantae</taxon>
        <taxon>Streptophyta</taxon>
        <taxon>Embryophyta</taxon>
        <taxon>Tracheophyta</taxon>
        <taxon>Spermatophyta</taxon>
        <taxon>Magnoliopsida</taxon>
        <taxon>eudicotyledons</taxon>
        <taxon>Gunneridae</taxon>
        <taxon>Pentapetalae</taxon>
        <taxon>rosids</taxon>
        <taxon>malvids</taxon>
        <taxon>Brassicales</taxon>
        <taxon>Brassicaceae</taxon>
        <taxon>Camelineae</taxon>
        <taxon>Arabidopsis</taxon>
    </lineage>
</organism>
<dbReference type="STRING" id="81972.D7KH98"/>
<dbReference type="GO" id="GO:0042026">
    <property type="term" value="P:protein refolding"/>
    <property type="evidence" value="ECO:0007669"/>
    <property type="project" value="InterPro"/>
</dbReference>
<proteinExistence type="inferred from homology"/>
<dbReference type="GO" id="GO:0005524">
    <property type="term" value="F:ATP binding"/>
    <property type="evidence" value="ECO:0007669"/>
    <property type="project" value="UniProtKB-KW"/>
</dbReference>
<keyword evidence="5" id="KW-0143">Chaperone</keyword>
<dbReference type="InterPro" id="IPR027413">
    <property type="entry name" value="GROEL-like_equatorial_sf"/>
</dbReference>
<keyword evidence="3" id="KW-0067">ATP-binding</keyword>
<comment type="similarity">
    <text evidence="1">Belongs to the chaperonin (HSP60) family.</text>
</comment>
<evidence type="ECO:0000256" key="3">
    <source>
        <dbReference type="ARBA" id="ARBA00022840"/>
    </source>
</evidence>
<evidence type="ECO:0000256" key="1">
    <source>
        <dbReference type="ARBA" id="ARBA00006607"/>
    </source>
</evidence>
<dbReference type="InterPro" id="IPR017998">
    <property type="entry name" value="Chaperone_TCP-1"/>
</dbReference>
<dbReference type="InterPro" id="IPR001844">
    <property type="entry name" value="Cpn60/GroEL"/>
</dbReference>
<dbReference type="PANTHER" id="PTHR45633">
    <property type="entry name" value="60 KDA HEAT SHOCK PROTEIN, MITOCHONDRIAL"/>
    <property type="match status" value="1"/>
</dbReference>
<keyword evidence="4" id="KW-0809">Transit peptide</keyword>
<dbReference type="Pfam" id="PF00118">
    <property type="entry name" value="Cpn60_TCP1"/>
    <property type="match status" value="1"/>
</dbReference>
<evidence type="ECO:0000256" key="5">
    <source>
        <dbReference type="ARBA" id="ARBA00023186"/>
    </source>
</evidence>
<sequence>MVEVEEGMEGITGEALAILVVEKLCDILNVVVIMTGAEYQASDMGLLVENATIVGAATETELEDRELPIDDAETMTFAAIEDGIVPGGGATWVHLSTAITAIKETVSTGIMTLVPRMLVILKDIMHVPSAMRDFEDKDRKAFLSNSGRDMKNILTKVKESEKKVQVNVPLISALVCLMREVQSLSYSRKDLSKSYVWELKNSV</sequence>
<dbReference type="AlphaFoldDB" id="D7KH98"/>
<reference evidence="7" key="1">
    <citation type="journal article" date="2011" name="Nat. Genet.">
        <title>The Arabidopsis lyrata genome sequence and the basis of rapid genome size change.</title>
        <authorList>
            <person name="Hu T.T."/>
            <person name="Pattyn P."/>
            <person name="Bakker E.G."/>
            <person name="Cao J."/>
            <person name="Cheng J.-F."/>
            <person name="Clark R.M."/>
            <person name="Fahlgren N."/>
            <person name="Fawcett J.A."/>
            <person name="Grimwood J."/>
            <person name="Gundlach H."/>
            <person name="Haberer G."/>
            <person name="Hollister J.D."/>
            <person name="Ossowski S."/>
            <person name="Ottilar R.P."/>
            <person name="Salamov A.A."/>
            <person name="Schneeberger K."/>
            <person name="Spannagl M."/>
            <person name="Wang X."/>
            <person name="Yang L."/>
            <person name="Nasrallah M.E."/>
            <person name="Bergelson J."/>
            <person name="Carrington J.C."/>
            <person name="Gaut B.S."/>
            <person name="Schmutz J."/>
            <person name="Mayer K.F.X."/>
            <person name="Van de Peer Y."/>
            <person name="Grigoriev I.V."/>
            <person name="Nordborg M."/>
            <person name="Weigel D."/>
            <person name="Guo Y.-L."/>
        </authorList>
    </citation>
    <scope>NUCLEOTIDE SEQUENCE [LARGE SCALE GENOMIC DNA]</scope>
    <source>
        <strain evidence="7">cv. MN47</strain>
    </source>
</reference>
<dbReference type="InterPro" id="IPR027410">
    <property type="entry name" value="TCP-1-like_intermed_sf"/>
</dbReference>
<dbReference type="Gene3D" id="1.10.560.10">
    <property type="entry name" value="GroEL-like equatorial domain"/>
    <property type="match status" value="1"/>
</dbReference>
<dbReference type="GO" id="GO:0140662">
    <property type="term" value="F:ATP-dependent protein folding chaperone"/>
    <property type="evidence" value="ECO:0007669"/>
    <property type="project" value="InterPro"/>
</dbReference>
<evidence type="ECO:0000256" key="2">
    <source>
        <dbReference type="ARBA" id="ARBA00022741"/>
    </source>
</evidence>
<dbReference type="Proteomes" id="UP000008694">
    <property type="component" value="Unassembled WGS sequence"/>
</dbReference>
<dbReference type="Gene3D" id="3.30.260.10">
    <property type="entry name" value="TCP-1-like chaperonin intermediate domain"/>
    <property type="match status" value="1"/>
</dbReference>
<name>D7KH98_ARALL</name>
<protein>
    <submittedName>
        <fullName evidence="6">Uncharacterized protein</fullName>
    </submittedName>
</protein>
<evidence type="ECO:0000313" key="7">
    <source>
        <dbReference type="Proteomes" id="UP000008694"/>
    </source>
</evidence>
<evidence type="ECO:0000256" key="4">
    <source>
        <dbReference type="ARBA" id="ARBA00022946"/>
    </source>
</evidence>
<dbReference type="PRINTS" id="PR00304">
    <property type="entry name" value="TCOMPLEXTCP1"/>
</dbReference>
<dbReference type="eggNOG" id="KOG0356">
    <property type="taxonomic scope" value="Eukaryota"/>
</dbReference>
<keyword evidence="7" id="KW-1185">Reference proteome</keyword>
<dbReference type="EMBL" id="GL348713">
    <property type="protein sequence ID" value="EFH66574.1"/>
    <property type="molecule type" value="Genomic_DNA"/>
</dbReference>
<dbReference type="HOGENOM" id="CLU_1350533_0_0_1"/>
<accession>D7KH98</accession>